<dbReference type="EC" id="4.2.2.29" evidence="7"/>
<protein>
    <recommendedName>
        <fullName evidence="7">Endolytic murein transglycosylase</fullName>
        <ecNumber evidence="7">4.2.2.29</ecNumber>
    </recommendedName>
    <alternativeName>
        <fullName evidence="7">Peptidoglycan lytic transglycosylase</fullName>
    </alternativeName>
    <alternativeName>
        <fullName evidence="7">Peptidoglycan polymerization terminase</fullName>
    </alternativeName>
</protein>
<feature type="coiled-coil region" evidence="8">
    <location>
        <begin position="82"/>
        <end position="109"/>
    </location>
</feature>
<dbReference type="Gene3D" id="3.30.160.60">
    <property type="entry name" value="Classic Zinc Finger"/>
    <property type="match status" value="1"/>
</dbReference>
<feature type="site" description="Important for catalytic activity" evidence="7">
    <location>
        <position position="330"/>
    </location>
</feature>
<keyword evidence="1 7" id="KW-1003">Cell membrane</keyword>
<organism evidence="10 11">
    <name type="scientific">Candidatus Chryseopegocella kryptomonas</name>
    <dbReference type="NCBI Taxonomy" id="1633643"/>
    <lineage>
        <taxon>Bacteria</taxon>
        <taxon>Pseudomonadati</taxon>
        <taxon>Candidatus Kryptoniota</taxon>
        <taxon>Candidatus Chryseopegocella</taxon>
    </lineage>
</organism>
<comment type="subcellular location">
    <subcellularLocation>
        <location evidence="7">Cell membrane</location>
        <topology evidence="7">Single-pass membrane protein</topology>
    </subcellularLocation>
</comment>
<dbReference type="AlphaFoldDB" id="A0A0P1MY68"/>
<keyword evidence="2 7" id="KW-0812">Transmembrane</keyword>
<dbReference type="Pfam" id="PF02618">
    <property type="entry name" value="YceG"/>
    <property type="match status" value="1"/>
</dbReference>
<evidence type="ECO:0000256" key="7">
    <source>
        <dbReference type="HAMAP-Rule" id="MF_02065"/>
    </source>
</evidence>
<dbReference type="PROSITE" id="PS51168">
    <property type="entry name" value="CHORISMATE_MUT_2"/>
    <property type="match status" value="1"/>
</dbReference>
<dbReference type="CDD" id="cd08010">
    <property type="entry name" value="MltG_like"/>
    <property type="match status" value="1"/>
</dbReference>
<comment type="catalytic activity">
    <reaction evidence="7">
        <text>a peptidoglycan chain = a peptidoglycan chain with N-acetyl-1,6-anhydromuramyl-[peptide] at the reducing end + a peptidoglycan chain with N-acetylglucosamine at the non-reducing end.</text>
        <dbReference type="EC" id="4.2.2.29"/>
    </reaction>
</comment>
<keyword evidence="5 7" id="KW-0456">Lyase</keyword>
<evidence type="ECO:0000256" key="5">
    <source>
        <dbReference type="ARBA" id="ARBA00023239"/>
    </source>
</evidence>
<comment type="similarity">
    <text evidence="7">Belongs to the transglycosylase MltG family.</text>
</comment>
<evidence type="ECO:0000256" key="4">
    <source>
        <dbReference type="ARBA" id="ARBA00023136"/>
    </source>
</evidence>
<keyword evidence="8" id="KW-0175">Coiled coil</keyword>
<dbReference type="EMBL" id="CZVW01000008">
    <property type="protein sequence ID" value="CUT00991.1"/>
    <property type="molecule type" value="Genomic_DNA"/>
</dbReference>
<dbReference type="Proteomes" id="UP000199197">
    <property type="component" value="Unassembled WGS sequence"/>
</dbReference>
<evidence type="ECO:0000256" key="6">
    <source>
        <dbReference type="ARBA" id="ARBA00023316"/>
    </source>
</evidence>
<keyword evidence="3 7" id="KW-1133">Transmembrane helix</keyword>
<evidence type="ECO:0000256" key="2">
    <source>
        <dbReference type="ARBA" id="ARBA00022692"/>
    </source>
</evidence>
<dbReference type="Gene3D" id="3.30.1490.480">
    <property type="entry name" value="Endolytic murein transglycosylase"/>
    <property type="match status" value="1"/>
</dbReference>
<keyword evidence="6 7" id="KW-0961">Cell wall biogenesis/degradation</keyword>
<gene>
    <name evidence="7" type="primary">mltG</name>
    <name evidence="10" type="ORF">JGI23_00961</name>
</gene>
<dbReference type="InterPro" id="IPR036979">
    <property type="entry name" value="CM_dom_sf"/>
</dbReference>
<dbReference type="InterPro" id="IPR036263">
    <property type="entry name" value="Chorismate_II_sf"/>
</dbReference>
<sequence>MGWFKRKSKYGEIEKWRKKIDKVDVKIIRLLNKRARYADEIGKLKQELNLPIYSPEREKQVIENVIKHNFGPLSDMAVKRLYERIIDESRRLERESAEFREKNKLVEENLNKKFLNIPEFAKNFVILILLSIFYIITKQFFIFDLPPTKFSIVEIPKNASFKQVVDILSSEGILRDKILFYYAGRIFNFDKKVKAGKYVLTDNLPIAVLMDELLNPKYVMHISVTIPEGLTAKRIAGILREKIGIDSVKFMSLVNEPRFAKNLGIDAEGLEGYLMPDTYIFIWGDDEESIIKKMVSEFKKFYSDSLKEREEVIGLTTHQVVTLASIVEGEAKFDDEKPRIAGVYFNRLKLNIPLEADPTIQYIIPDGPRRLLYKDLKIESPYNTYLNKGLPPGPVNNPGRSSILAVLYPEKHKFLYFVSDGSGRHIFSRTYEEHLKAVRRYRKILLSKKNQNN</sequence>
<accession>A0A0P1MY68</accession>
<dbReference type="HAMAP" id="MF_02065">
    <property type="entry name" value="MltG"/>
    <property type="match status" value="1"/>
</dbReference>
<dbReference type="GO" id="GO:0046417">
    <property type="term" value="P:chorismate metabolic process"/>
    <property type="evidence" value="ECO:0007669"/>
    <property type="project" value="InterPro"/>
</dbReference>
<evidence type="ECO:0000256" key="8">
    <source>
        <dbReference type="SAM" id="Coils"/>
    </source>
</evidence>
<dbReference type="GO" id="GO:0009252">
    <property type="term" value="P:peptidoglycan biosynthetic process"/>
    <property type="evidence" value="ECO:0007669"/>
    <property type="project" value="UniProtKB-UniRule"/>
</dbReference>
<dbReference type="GO" id="GO:0071555">
    <property type="term" value="P:cell wall organization"/>
    <property type="evidence" value="ECO:0007669"/>
    <property type="project" value="UniProtKB-KW"/>
</dbReference>
<keyword evidence="11" id="KW-1185">Reference proteome</keyword>
<dbReference type="PANTHER" id="PTHR30518">
    <property type="entry name" value="ENDOLYTIC MUREIN TRANSGLYCOSYLASE"/>
    <property type="match status" value="1"/>
</dbReference>
<evidence type="ECO:0000259" key="9">
    <source>
        <dbReference type="PROSITE" id="PS51168"/>
    </source>
</evidence>
<feature type="transmembrane region" description="Helical" evidence="7">
    <location>
        <begin position="120"/>
        <end position="137"/>
    </location>
</feature>
<dbReference type="GO" id="GO:0004106">
    <property type="term" value="F:chorismate mutase activity"/>
    <property type="evidence" value="ECO:0007669"/>
    <property type="project" value="InterPro"/>
</dbReference>
<comment type="function">
    <text evidence="7">Functions as a peptidoglycan terminase that cleaves nascent peptidoglycan strands endolytically to terminate their elongation.</text>
</comment>
<name>A0A0P1MY68_9BACT</name>
<feature type="domain" description="Chorismate mutase" evidence="9">
    <location>
        <begin position="7"/>
        <end position="97"/>
    </location>
</feature>
<dbReference type="GO" id="GO:0008932">
    <property type="term" value="F:lytic endotransglycosylase activity"/>
    <property type="evidence" value="ECO:0007669"/>
    <property type="project" value="UniProtKB-UniRule"/>
</dbReference>
<keyword evidence="4 7" id="KW-0472">Membrane</keyword>
<dbReference type="Pfam" id="PF01817">
    <property type="entry name" value="CM_2"/>
    <property type="match status" value="1"/>
</dbReference>
<dbReference type="RefSeq" id="WP_092349309.1">
    <property type="nucleotide sequence ID" value="NZ_CZVW01000008.1"/>
</dbReference>
<reference evidence="11" key="1">
    <citation type="submission" date="2015-11" db="EMBL/GenBank/DDBJ databases">
        <authorList>
            <person name="Varghese N."/>
        </authorList>
    </citation>
    <scope>NUCLEOTIDE SEQUENCE [LARGE SCALE GENOMIC DNA]</scope>
    <source>
        <strain evidence="11">JGI-23</strain>
    </source>
</reference>
<dbReference type="SMART" id="SM00830">
    <property type="entry name" value="CM_2"/>
    <property type="match status" value="1"/>
</dbReference>
<evidence type="ECO:0000313" key="10">
    <source>
        <dbReference type="EMBL" id="CUT00991.1"/>
    </source>
</evidence>
<dbReference type="GO" id="GO:0005886">
    <property type="term" value="C:plasma membrane"/>
    <property type="evidence" value="ECO:0007669"/>
    <property type="project" value="UniProtKB-SubCell"/>
</dbReference>
<dbReference type="NCBIfam" id="TIGR00247">
    <property type="entry name" value="endolytic transglycosylase MltG"/>
    <property type="match status" value="1"/>
</dbReference>
<evidence type="ECO:0000313" key="11">
    <source>
        <dbReference type="Proteomes" id="UP000199197"/>
    </source>
</evidence>
<dbReference type="Gene3D" id="1.20.59.10">
    <property type="entry name" value="Chorismate mutase"/>
    <property type="match status" value="1"/>
</dbReference>
<evidence type="ECO:0000256" key="3">
    <source>
        <dbReference type="ARBA" id="ARBA00022989"/>
    </source>
</evidence>
<evidence type="ECO:0000256" key="1">
    <source>
        <dbReference type="ARBA" id="ARBA00022475"/>
    </source>
</evidence>
<dbReference type="OrthoDB" id="9814591at2"/>
<dbReference type="InterPro" id="IPR002701">
    <property type="entry name" value="CM_II_prokaryot"/>
</dbReference>
<dbReference type="PANTHER" id="PTHR30518:SF2">
    <property type="entry name" value="ENDOLYTIC MUREIN TRANSGLYCOSYLASE"/>
    <property type="match status" value="1"/>
</dbReference>
<dbReference type="SUPFAM" id="SSF48600">
    <property type="entry name" value="Chorismate mutase II"/>
    <property type="match status" value="1"/>
</dbReference>
<proteinExistence type="inferred from homology"/>
<dbReference type="InterPro" id="IPR003770">
    <property type="entry name" value="MLTG-like"/>
</dbReference>